<proteinExistence type="predicted"/>
<comment type="caution">
    <text evidence="1">The sequence shown here is derived from an EMBL/GenBank/DDBJ whole genome shotgun (WGS) entry which is preliminary data.</text>
</comment>
<reference evidence="1 2" key="1">
    <citation type="journal article" date="2021" name="Sci. Rep.">
        <title>The distribution of antibiotic resistance genes in chicken gut microbiota commensals.</title>
        <authorList>
            <person name="Juricova H."/>
            <person name="Matiasovicova J."/>
            <person name="Kubasova T."/>
            <person name="Cejkova D."/>
            <person name="Rychlik I."/>
        </authorList>
    </citation>
    <scope>NUCLEOTIDE SEQUENCE [LARGE SCALE GENOMIC DNA]</scope>
    <source>
        <strain evidence="1 2">An819</strain>
    </source>
</reference>
<evidence type="ECO:0000313" key="1">
    <source>
        <dbReference type="EMBL" id="MBM6662485.1"/>
    </source>
</evidence>
<dbReference type="Pfam" id="PF14298">
    <property type="entry name" value="DUF4374"/>
    <property type="match status" value="1"/>
</dbReference>
<dbReference type="Proteomes" id="UP000764045">
    <property type="component" value="Unassembled WGS sequence"/>
</dbReference>
<accession>A0A939B5D4</accession>
<sequence>MQNNYLITGAMALIAAGVLTTSCSDDDTAAGGADAGGGPLAGKYVIGTTVSGSGTSTNLLTTASALSGNITPAGLYNDGATYWVFHSNKYLYALNYHQGDAGTTFSYVRDGATGQIRQRDKEYFVTRFTTFGLYDRYIMTTSSGEGNPDWADPQTGYVPYTIKVGYLDTAAETFESNTSGGTGSDAIVTDRGYICENFLGNGEYVTLSGLEQVGSKIYSAAVPMGLSQYGCQQYADEARTQYRWVRPGFEDLIKTESGGSGSSSYKKDQLQWTQWPDSCWVAIFTDRTLKGKKLLRTGRISYACGRNRSQYYQMVWATDDGRYVYVISPSYAKTMADPRQRTTLPAGVVRVDVAAEAFDDYYCNLEELSPNGIMRSWYIGADKFMFLMYDAPITSSAKTANRLAVFSAGDKTLTEVSGLPADVSGFGTTPYMEGGAAYISVNTKTGSPAVWRIDPATAVAVRALTVDGATTLTAVGRID</sequence>
<dbReference type="InterPro" id="IPR025401">
    <property type="entry name" value="DUF4374"/>
</dbReference>
<name>A0A939B5D4_9BACT</name>
<protein>
    <submittedName>
        <fullName evidence="1">DUF4374 domain-containing protein</fullName>
    </submittedName>
</protein>
<gene>
    <name evidence="1" type="ORF">H6B30_12110</name>
</gene>
<organism evidence="1 2">
    <name type="scientific">Marseilla massiliensis</name>
    <dbReference type="NCBI Taxonomy" id="1841864"/>
    <lineage>
        <taxon>Bacteria</taxon>
        <taxon>Pseudomonadati</taxon>
        <taxon>Bacteroidota</taxon>
        <taxon>Bacteroidia</taxon>
        <taxon>Bacteroidales</taxon>
        <taxon>Prevotellaceae</taxon>
        <taxon>Marseilla</taxon>
    </lineage>
</organism>
<dbReference type="AlphaFoldDB" id="A0A939B5D4"/>
<keyword evidence="2" id="KW-1185">Reference proteome</keyword>
<evidence type="ECO:0000313" key="2">
    <source>
        <dbReference type="Proteomes" id="UP000764045"/>
    </source>
</evidence>
<dbReference type="EMBL" id="JACJJL010000022">
    <property type="protein sequence ID" value="MBM6662485.1"/>
    <property type="molecule type" value="Genomic_DNA"/>
</dbReference>
<dbReference type="RefSeq" id="WP_205110964.1">
    <property type="nucleotide sequence ID" value="NZ_JACJJL010000022.1"/>
</dbReference>